<reference evidence="2" key="1">
    <citation type="submission" date="2014-11" db="EMBL/GenBank/DDBJ databases">
        <authorList>
            <person name="Amaro Gonzalez C."/>
        </authorList>
    </citation>
    <scope>NUCLEOTIDE SEQUENCE</scope>
</reference>
<organism evidence="2">
    <name type="scientific">Anguilla anguilla</name>
    <name type="common">European freshwater eel</name>
    <name type="synonym">Muraena anguilla</name>
    <dbReference type="NCBI Taxonomy" id="7936"/>
    <lineage>
        <taxon>Eukaryota</taxon>
        <taxon>Metazoa</taxon>
        <taxon>Chordata</taxon>
        <taxon>Craniata</taxon>
        <taxon>Vertebrata</taxon>
        <taxon>Euteleostomi</taxon>
        <taxon>Actinopterygii</taxon>
        <taxon>Neopterygii</taxon>
        <taxon>Teleostei</taxon>
        <taxon>Anguilliformes</taxon>
        <taxon>Anguillidae</taxon>
        <taxon>Anguilla</taxon>
    </lineage>
</organism>
<feature type="region of interest" description="Disordered" evidence="1">
    <location>
        <begin position="1"/>
        <end position="22"/>
    </location>
</feature>
<sequence>MANNNNNNNNNNNSYNNNNDRVYPLFQSNTDISGFKKTRLLTVKYTVYIPVRFLGKQTPKRTIMTVI</sequence>
<accession>A0A0E9WT55</accession>
<protein>
    <submittedName>
        <fullName evidence="2">Uncharacterized protein</fullName>
    </submittedName>
</protein>
<feature type="compositionally biased region" description="Low complexity" evidence="1">
    <location>
        <begin position="1"/>
        <end position="19"/>
    </location>
</feature>
<evidence type="ECO:0000313" key="2">
    <source>
        <dbReference type="EMBL" id="JAH93604.1"/>
    </source>
</evidence>
<reference evidence="2" key="2">
    <citation type="journal article" date="2015" name="Fish Shellfish Immunol.">
        <title>Early steps in the European eel (Anguilla anguilla)-Vibrio vulnificus interaction in the gills: Role of the RtxA13 toxin.</title>
        <authorList>
            <person name="Callol A."/>
            <person name="Pajuelo D."/>
            <person name="Ebbesson L."/>
            <person name="Teles M."/>
            <person name="MacKenzie S."/>
            <person name="Amaro C."/>
        </authorList>
    </citation>
    <scope>NUCLEOTIDE SEQUENCE</scope>
</reference>
<name>A0A0E9WT55_ANGAN</name>
<dbReference type="EMBL" id="GBXM01014973">
    <property type="protein sequence ID" value="JAH93604.1"/>
    <property type="molecule type" value="Transcribed_RNA"/>
</dbReference>
<evidence type="ECO:0000256" key="1">
    <source>
        <dbReference type="SAM" id="MobiDB-lite"/>
    </source>
</evidence>
<dbReference type="AlphaFoldDB" id="A0A0E9WT55"/>
<proteinExistence type="predicted"/>